<dbReference type="InParanoid" id="O16472"/>
<keyword evidence="1" id="KW-0472">Membrane</keyword>
<dbReference type="Pfam" id="PF10318">
    <property type="entry name" value="7TM_GPCR_Srh"/>
    <property type="match status" value="1"/>
</dbReference>
<sequence length="343" mass="39059">MNANCVPFQQSPLGSIDFLALSLHIVSVISTPIHIIAIFCILKRSSESLESLKWSLLNYHSMVIFFSYSVNFFESPYILLPAMAGTSIGFLDQFSVDCQEQIYFLVLSLALLIIVTPLPFERRFYELFGGRSKLWQKLRIFWIMMHYSSVLAIMTIVISEVPEQEKAVLAVFKRIPCLPEFFQNAPFFVLSIEISTIIIAFTVLVLVVISEVFFFTMIILLLCSEQVQNHQLSSGAFRARNMILFKLHAQIIIPLPTLAIPLAYAMFSIIMDYYSQAFNNLLIICASLHGLISSAVLVIMHEDYRKVLPCFRQNMSSVEEIQENSVCPVVAEFHRRTSTVVIN</sequence>
<feature type="transmembrane region" description="Helical" evidence="1">
    <location>
        <begin position="18"/>
        <end position="42"/>
    </location>
</feature>
<reference evidence="2 3" key="1">
    <citation type="journal article" date="1998" name="Science">
        <title>Genome sequence of the nematode C. elegans: a platform for investigating biology.</title>
        <authorList>
            <consortium name="The C. elegans sequencing consortium"/>
            <person name="Sulson J.E."/>
            <person name="Waterston R."/>
        </authorList>
    </citation>
    <scope>NUCLEOTIDE SEQUENCE [LARGE SCALE GENOMIC DNA]</scope>
    <source>
        <strain evidence="2 3">Bristol N2</strain>
    </source>
</reference>
<dbReference type="Proteomes" id="UP000001940">
    <property type="component" value="Chromosome V"/>
</dbReference>
<organism evidence="2 3">
    <name type="scientific">Caenorhabditis elegans</name>
    <dbReference type="NCBI Taxonomy" id="6239"/>
    <lineage>
        <taxon>Eukaryota</taxon>
        <taxon>Metazoa</taxon>
        <taxon>Ecdysozoa</taxon>
        <taxon>Nematoda</taxon>
        <taxon>Chromadorea</taxon>
        <taxon>Rhabditida</taxon>
        <taxon>Rhabditina</taxon>
        <taxon>Rhabditomorpha</taxon>
        <taxon>Rhabditoidea</taxon>
        <taxon>Rhabditidae</taxon>
        <taxon>Peloderinae</taxon>
        <taxon>Caenorhabditis</taxon>
    </lineage>
</organism>
<dbReference type="PIR" id="C88986">
    <property type="entry name" value="C88986"/>
</dbReference>
<dbReference type="OMA" id="VIMHEDY"/>
<proteinExistence type="predicted"/>
<evidence type="ECO:0000313" key="4">
    <source>
        <dbReference type="WormBase" id="C50H11.7"/>
    </source>
</evidence>
<dbReference type="InterPro" id="IPR053220">
    <property type="entry name" value="Nematode_rcpt-like_serp_H"/>
</dbReference>
<evidence type="ECO:0000313" key="2">
    <source>
        <dbReference type="EMBL" id="CCD67804.1"/>
    </source>
</evidence>
<protein>
    <submittedName>
        <fullName evidence="2">Serpentine Receptor, class H</fullName>
    </submittedName>
</protein>
<dbReference type="InterPro" id="IPR019422">
    <property type="entry name" value="7TM_GPCR_serpentine_rcpt_Srh"/>
</dbReference>
<dbReference type="HOGENOM" id="CLU_042960_1_1_1"/>
<dbReference type="PaxDb" id="6239-C50H11.7"/>
<keyword evidence="1" id="KW-1133">Transmembrane helix</keyword>
<keyword evidence="1" id="KW-0812">Transmembrane</keyword>
<dbReference type="KEGG" id="cel:CELE_C50H11.7"/>
<gene>
    <name evidence="2 4" type="primary">srh-185</name>
    <name evidence="4" type="ORF">C50H11.7</name>
    <name evidence="2" type="ORF">CELE_C50H11.7</name>
</gene>
<dbReference type="PANTHER" id="PTHR22941">
    <property type="entry name" value="SERPENTINE RECEPTOR"/>
    <property type="match status" value="1"/>
</dbReference>
<dbReference type="AGR" id="WB:WBGene00005400"/>
<keyword evidence="2" id="KW-0675">Receptor</keyword>
<feature type="transmembrane region" description="Helical" evidence="1">
    <location>
        <begin position="102"/>
        <end position="120"/>
    </location>
</feature>
<dbReference type="GeneID" id="191886"/>
<dbReference type="CTD" id="191886"/>
<feature type="transmembrane region" description="Helical" evidence="1">
    <location>
        <begin position="243"/>
        <end position="271"/>
    </location>
</feature>
<dbReference type="eggNOG" id="ENOG502TJIT">
    <property type="taxonomic scope" value="Eukaryota"/>
</dbReference>
<dbReference type="SMR" id="O16472"/>
<dbReference type="OrthoDB" id="10459708at2759"/>
<evidence type="ECO:0000313" key="3">
    <source>
        <dbReference type="Proteomes" id="UP000001940"/>
    </source>
</evidence>
<keyword evidence="3" id="KW-1185">Reference proteome</keyword>
<feature type="transmembrane region" description="Helical" evidence="1">
    <location>
        <begin position="277"/>
        <end position="299"/>
    </location>
</feature>
<dbReference type="FunCoup" id="O16472">
    <property type="interactions" value="226"/>
</dbReference>
<dbReference type="AlphaFoldDB" id="O16472"/>
<accession>O16472</accession>
<dbReference type="UCSC" id="C50H11.7">
    <property type="organism name" value="c. elegans"/>
</dbReference>
<dbReference type="WormBase" id="C50H11.7">
    <property type="protein sequence ID" value="CE08923"/>
    <property type="gene ID" value="WBGene00005400"/>
    <property type="gene designation" value="srh-185"/>
</dbReference>
<evidence type="ECO:0000256" key="1">
    <source>
        <dbReference type="SAM" id="Phobius"/>
    </source>
</evidence>
<dbReference type="RefSeq" id="NP_503836.1">
    <property type="nucleotide sequence ID" value="NM_071435.2"/>
</dbReference>
<feature type="transmembrane region" description="Helical" evidence="1">
    <location>
        <begin position="140"/>
        <end position="159"/>
    </location>
</feature>
<dbReference type="PhylomeDB" id="O16472"/>
<feature type="transmembrane region" description="Helical" evidence="1">
    <location>
        <begin position="197"/>
        <end position="222"/>
    </location>
</feature>
<dbReference type="PANTHER" id="PTHR22941:SF2">
    <property type="entry name" value="SERPENTINE RECEPTOR, CLASS H-RELATED"/>
    <property type="match status" value="1"/>
</dbReference>
<dbReference type="EMBL" id="BX284605">
    <property type="protein sequence ID" value="CCD67804.1"/>
    <property type="molecule type" value="Genomic_DNA"/>
</dbReference>
<name>O16472_CAEEL</name>